<evidence type="ECO:0000256" key="2">
    <source>
        <dbReference type="ARBA" id="ARBA00022527"/>
    </source>
</evidence>
<dbReference type="OrthoDB" id="4062651at2759"/>
<keyword evidence="8" id="KW-1015">Disulfide bond</keyword>
<dbReference type="SMART" id="SM00220">
    <property type="entry name" value="S_TKc"/>
    <property type="match status" value="1"/>
</dbReference>
<dbReference type="Gene3D" id="3.30.200.20">
    <property type="entry name" value="Phosphorylase Kinase, domain 1"/>
    <property type="match status" value="1"/>
</dbReference>
<protein>
    <recommendedName>
        <fullName evidence="1">non-specific serine/threonine protein kinase</fullName>
        <ecNumber evidence="1">2.7.11.1</ecNumber>
    </recommendedName>
</protein>
<dbReference type="InterPro" id="IPR011009">
    <property type="entry name" value="Kinase-like_dom_sf"/>
</dbReference>
<keyword evidence="6" id="KW-0418">Kinase</keyword>
<evidence type="ECO:0000256" key="6">
    <source>
        <dbReference type="ARBA" id="ARBA00022777"/>
    </source>
</evidence>
<dbReference type="PANTHER" id="PTHR27002">
    <property type="entry name" value="RECEPTOR-LIKE SERINE/THREONINE-PROTEIN KINASE SD1-8"/>
    <property type="match status" value="1"/>
</dbReference>
<reference evidence="14 15" key="1">
    <citation type="journal article" date="2020" name="Nat. Food">
        <title>A phased Vanilla planifolia genome enables genetic improvement of flavour and production.</title>
        <authorList>
            <person name="Hasing T."/>
            <person name="Tang H."/>
            <person name="Brym M."/>
            <person name="Khazi F."/>
            <person name="Huang T."/>
            <person name="Chambers A.H."/>
        </authorList>
    </citation>
    <scope>NUCLEOTIDE SEQUENCE [LARGE SCALE GENOMIC DNA]</scope>
    <source>
        <tissue evidence="14">Leaf</tissue>
    </source>
</reference>
<dbReference type="PROSITE" id="PS50011">
    <property type="entry name" value="PROTEIN_KINASE_DOM"/>
    <property type="match status" value="1"/>
</dbReference>
<evidence type="ECO:0000256" key="1">
    <source>
        <dbReference type="ARBA" id="ARBA00012513"/>
    </source>
</evidence>
<keyword evidence="2" id="KW-0723">Serine/threonine-protein kinase</keyword>
<keyword evidence="3" id="KW-0808">Transferase</keyword>
<dbReference type="AlphaFoldDB" id="A0A835QSP3"/>
<dbReference type="GO" id="GO:0004674">
    <property type="term" value="F:protein serine/threonine kinase activity"/>
    <property type="evidence" value="ECO:0007669"/>
    <property type="project" value="UniProtKB-KW"/>
</dbReference>
<dbReference type="InterPro" id="IPR000719">
    <property type="entry name" value="Prot_kinase_dom"/>
</dbReference>
<feature type="domain" description="Protein kinase" evidence="13">
    <location>
        <begin position="218"/>
        <end position="496"/>
    </location>
</feature>
<dbReference type="GO" id="GO:0005524">
    <property type="term" value="F:ATP binding"/>
    <property type="evidence" value="ECO:0007669"/>
    <property type="project" value="UniProtKB-KW"/>
</dbReference>
<dbReference type="SUPFAM" id="SSF56112">
    <property type="entry name" value="Protein kinase-like (PK-like)"/>
    <property type="match status" value="1"/>
</dbReference>
<evidence type="ECO:0000313" key="15">
    <source>
        <dbReference type="Proteomes" id="UP000639772"/>
    </source>
</evidence>
<keyword evidence="9" id="KW-0325">Glycoprotein</keyword>
<dbReference type="EMBL" id="JADCNM010000006">
    <property type="protein sequence ID" value="KAG0478940.1"/>
    <property type="molecule type" value="Genomic_DNA"/>
</dbReference>
<evidence type="ECO:0000256" key="11">
    <source>
        <dbReference type="ARBA" id="ARBA00048679"/>
    </source>
</evidence>
<dbReference type="Gene3D" id="1.10.510.10">
    <property type="entry name" value="Transferase(Phosphotransferase) domain 1"/>
    <property type="match status" value="1"/>
</dbReference>
<evidence type="ECO:0000256" key="12">
    <source>
        <dbReference type="SAM" id="SignalP"/>
    </source>
</evidence>
<organism evidence="14 15">
    <name type="scientific">Vanilla planifolia</name>
    <name type="common">Vanilla</name>
    <dbReference type="NCBI Taxonomy" id="51239"/>
    <lineage>
        <taxon>Eukaryota</taxon>
        <taxon>Viridiplantae</taxon>
        <taxon>Streptophyta</taxon>
        <taxon>Embryophyta</taxon>
        <taxon>Tracheophyta</taxon>
        <taxon>Spermatophyta</taxon>
        <taxon>Magnoliopsida</taxon>
        <taxon>Liliopsida</taxon>
        <taxon>Asparagales</taxon>
        <taxon>Orchidaceae</taxon>
        <taxon>Vanilloideae</taxon>
        <taxon>Vanilleae</taxon>
        <taxon>Vanilla</taxon>
    </lineage>
</organism>
<dbReference type="GO" id="GO:0005886">
    <property type="term" value="C:plasma membrane"/>
    <property type="evidence" value="ECO:0007669"/>
    <property type="project" value="TreeGrafter"/>
</dbReference>
<dbReference type="FunFam" id="1.10.510.10:FF:000060">
    <property type="entry name" value="G-type lectin S-receptor-like serine/threonine-protein kinase"/>
    <property type="match status" value="1"/>
</dbReference>
<keyword evidence="5" id="KW-0547">Nucleotide-binding</keyword>
<sequence>MQCLSIITFSLYSVVLLSFLSLYPGISSAVESISGNESLSGSQKLTSKGGLFELELLTKRQTPGSPGAILGLNGFFGQSLRLVSWKDEDDPAAGLFELQPDQILSNQLSIVWNRSKVFWSSGVWNGQHFTNIPEMTENSFYELTYVTNYQKTYVAYKIMDDSIAREEEYAQDRSSKSEKDQTPTAQVAVLVSELISKGSSLEFSMFHFASIIKATDNFSAANKIGEGGFGPVYKGHLQEGEEIAVKRLAARSGQGLEEFMNEIMVIAKLQHQNLVKLLGCCVEGEEKILVYEYMPNQSLDFFLFDAIRKQQLDWNKRCIIIDGIAQGLLYLHKYSRVRIIHRDLKASNILLDSDMNPKISDFGMARIFGTNTAHASTNRIVGTYGYMPPEYAMEGLFSVKSDVFSFGVLLLEIISGQRNTTFHKYGKALNLLSHAWELWKEGKLLDILDPCLADKIPTSEASKCIVVALLCVQENASDRPTMLQVVAMLGSENATLINPKKPAFFTAESEGAAEVRTVGFSSVNDITFTALEGR</sequence>
<evidence type="ECO:0000256" key="5">
    <source>
        <dbReference type="ARBA" id="ARBA00022741"/>
    </source>
</evidence>
<keyword evidence="4 12" id="KW-0732">Signal</keyword>
<dbReference type="InterPro" id="IPR008271">
    <property type="entry name" value="Ser/Thr_kinase_AS"/>
</dbReference>
<dbReference type="FunFam" id="3.30.200.20:FF:000195">
    <property type="entry name" value="G-type lectin S-receptor-like serine/threonine-protein kinase"/>
    <property type="match status" value="1"/>
</dbReference>
<dbReference type="Proteomes" id="UP000639772">
    <property type="component" value="Chromosome 6"/>
</dbReference>
<dbReference type="Pfam" id="PF07714">
    <property type="entry name" value="PK_Tyr_Ser-Thr"/>
    <property type="match status" value="1"/>
</dbReference>
<evidence type="ECO:0000256" key="7">
    <source>
        <dbReference type="ARBA" id="ARBA00022840"/>
    </source>
</evidence>
<evidence type="ECO:0000256" key="8">
    <source>
        <dbReference type="ARBA" id="ARBA00023157"/>
    </source>
</evidence>
<dbReference type="CDD" id="cd14066">
    <property type="entry name" value="STKc_IRAK"/>
    <property type="match status" value="1"/>
</dbReference>
<dbReference type="PROSITE" id="PS00108">
    <property type="entry name" value="PROTEIN_KINASE_ST"/>
    <property type="match status" value="1"/>
</dbReference>
<dbReference type="InterPro" id="IPR001245">
    <property type="entry name" value="Ser-Thr/Tyr_kinase_cat_dom"/>
</dbReference>
<evidence type="ECO:0000256" key="4">
    <source>
        <dbReference type="ARBA" id="ARBA00022729"/>
    </source>
</evidence>
<proteinExistence type="predicted"/>
<keyword evidence="7" id="KW-0067">ATP-binding</keyword>
<dbReference type="EC" id="2.7.11.1" evidence="1"/>
<evidence type="ECO:0000259" key="13">
    <source>
        <dbReference type="PROSITE" id="PS50011"/>
    </source>
</evidence>
<name>A0A835QSP3_VANPL</name>
<evidence type="ECO:0000313" key="14">
    <source>
        <dbReference type="EMBL" id="KAG0478940.1"/>
    </source>
</evidence>
<comment type="caution">
    <text evidence="14">The sequence shown here is derived from an EMBL/GenBank/DDBJ whole genome shotgun (WGS) entry which is preliminary data.</text>
</comment>
<accession>A0A835QSP3</accession>
<gene>
    <name evidence="14" type="ORF">HPP92_013659</name>
</gene>
<comment type="catalytic activity">
    <reaction evidence="11">
        <text>L-seryl-[protein] + ATP = O-phospho-L-seryl-[protein] + ADP + H(+)</text>
        <dbReference type="Rhea" id="RHEA:17989"/>
        <dbReference type="Rhea" id="RHEA-COMP:9863"/>
        <dbReference type="Rhea" id="RHEA-COMP:11604"/>
        <dbReference type="ChEBI" id="CHEBI:15378"/>
        <dbReference type="ChEBI" id="CHEBI:29999"/>
        <dbReference type="ChEBI" id="CHEBI:30616"/>
        <dbReference type="ChEBI" id="CHEBI:83421"/>
        <dbReference type="ChEBI" id="CHEBI:456216"/>
        <dbReference type="EC" id="2.7.11.1"/>
    </reaction>
</comment>
<dbReference type="PANTHER" id="PTHR27002:SF926">
    <property type="entry name" value="OS07G0535800 PROTEIN"/>
    <property type="match status" value="1"/>
</dbReference>
<evidence type="ECO:0000256" key="3">
    <source>
        <dbReference type="ARBA" id="ARBA00022679"/>
    </source>
</evidence>
<feature type="chain" id="PRO_5032879417" description="non-specific serine/threonine protein kinase" evidence="12">
    <location>
        <begin position="30"/>
        <end position="534"/>
    </location>
</feature>
<comment type="catalytic activity">
    <reaction evidence="10">
        <text>L-threonyl-[protein] + ATP = O-phospho-L-threonyl-[protein] + ADP + H(+)</text>
        <dbReference type="Rhea" id="RHEA:46608"/>
        <dbReference type="Rhea" id="RHEA-COMP:11060"/>
        <dbReference type="Rhea" id="RHEA-COMP:11605"/>
        <dbReference type="ChEBI" id="CHEBI:15378"/>
        <dbReference type="ChEBI" id="CHEBI:30013"/>
        <dbReference type="ChEBI" id="CHEBI:30616"/>
        <dbReference type="ChEBI" id="CHEBI:61977"/>
        <dbReference type="ChEBI" id="CHEBI:456216"/>
        <dbReference type="EC" id="2.7.11.1"/>
    </reaction>
</comment>
<feature type="signal peptide" evidence="12">
    <location>
        <begin position="1"/>
        <end position="29"/>
    </location>
</feature>
<evidence type="ECO:0000256" key="9">
    <source>
        <dbReference type="ARBA" id="ARBA00023180"/>
    </source>
</evidence>
<evidence type="ECO:0000256" key="10">
    <source>
        <dbReference type="ARBA" id="ARBA00047899"/>
    </source>
</evidence>